<comment type="cofactor">
    <cofactor evidence="1">
        <name>Zn(2+)</name>
        <dbReference type="ChEBI" id="CHEBI:29105"/>
    </cofactor>
</comment>
<gene>
    <name evidence="11" type="primary">LOC103524779</name>
</gene>
<keyword evidence="10" id="KW-1185">Reference proteome</keyword>
<feature type="domain" description="Threonyl/alanyl tRNA synthetase SAD" evidence="9">
    <location>
        <begin position="188"/>
        <end position="231"/>
    </location>
</feature>
<dbReference type="GO" id="GO:0005737">
    <property type="term" value="C:cytoplasm"/>
    <property type="evidence" value="ECO:0007669"/>
    <property type="project" value="UniProtKB-SubCell"/>
</dbReference>
<accession>A0A3Q0IIA7</accession>
<dbReference type="InterPro" id="IPR018163">
    <property type="entry name" value="Thr/Ala-tRNA-synth_IIc_edit"/>
</dbReference>
<evidence type="ECO:0000313" key="10">
    <source>
        <dbReference type="Proteomes" id="UP000079169"/>
    </source>
</evidence>
<evidence type="ECO:0000256" key="5">
    <source>
        <dbReference type="ARBA" id="ARBA00022723"/>
    </source>
</evidence>
<dbReference type="GO" id="GO:0006412">
    <property type="term" value="P:translation"/>
    <property type="evidence" value="ECO:0007669"/>
    <property type="project" value="UniProtKB-KW"/>
</dbReference>
<dbReference type="GO" id="GO:0043039">
    <property type="term" value="P:tRNA aminoacylation"/>
    <property type="evidence" value="ECO:0007669"/>
    <property type="project" value="InterPro"/>
</dbReference>
<proteinExistence type="inferred from homology"/>
<dbReference type="GO" id="GO:0046872">
    <property type="term" value="F:metal ion binding"/>
    <property type="evidence" value="ECO:0007669"/>
    <property type="project" value="UniProtKB-KW"/>
</dbReference>
<dbReference type="KEGG" id="dci:103524779"/>
<dbReference type="AlphaFoldDB" id="A0A3Q0IIA7"/>
<keyword evidence="8" id="KW-0175">Coiled coil</keyword>
<organism evidence="10 11">
    <name type="scientific">Diaphorina citri</name>
    <name type="common">Asian citrus psyllid</name>
    <dbReference type="NCBI Taxonomy" id="121845"/>
    <lineage>
        <taxon>Eukaryota</taxon>
        <taxon>Metazoa</taxon>
        <taxon>Ecdysozoa</taxon>
        <taxon>Arthropoda</taxon>
        <taxon>Hexapoda</taxon>
        <taxon>Insecta</taxon>
        <taxon>Pterygota</taxon>
        <taxon>Neoptera</taxon>
        <taxon>Paraneoptera</taxon>
        <taxon>Hemiptera</taxon>
        <taxon>Sternorrhyncha</taxon>
        <taxon>Psylloidea</taxon>
        <taxon>Psyllidae</taxon>
        <taxon>Diaphorininae</taxon>
        <taxon>Diaphorina</taxon>
    </lineage>
</organism>
<dbReference type="GO" id="GO:0004812">
    <property type="term" value="F:aminoacyl-tRNA ligase activity"/>
    <property type="evidence" value="ECO:0007669"/>
    <property type="project" value="InterPro"/>
</dbReference>
<dbReference type="InterPro" id="IPR009000">
    <property type="entry name" value="Transl_B-barrel_sf"/>
</dbReference>
<comment type="similarity">
    <text evidence="3">Belongs to the class-II aminoacyl-tRNA synthetase family. Alax-L subfamily.</text>
</comment>
<evidence type="ECO:0000256" key="7">
    <source>
        <dbReference type="ARBA" id="ARBA00022917"/>
    </source>
</evidence>
<dbReference type="Gene3D" id="3.30.980.10">
    <property type="entry name" value="Threonyl-trna Synthetase, Chain A, domain 2"/>
    <property type="match status" value="1"/>
</dbReference>
<dbReference type="PaxDb" id="121845-A0A3Q0IIA7"/>
<dbReference type="GO" id="GO:0002196">
    <property type="term" value="F:Ser-tRNA(Ala) deacylase activity"/>
    <property type="evidence" value="ECO:0007669"/>
    <property type="project" value="TreeGrafter"/>
</dbReference>
<keyword evidence="4" id="KW-0963">Cytoplasm</keyword>
<dbReference type="PANTHER" id="PTHR43462:SF1">
    <property type="entry name" value="ALANYL-TRNA EDITING PROTEIN AARSD1"/>
    <property type="match status" value="1"/>
</dbReference>
<dbReference type="InterPro" id="IPR051335">
    <property type="entry name" value="Alanyl-tRNA_Editing_Enzymes"/>
</dbReference>
<dbReference type="Pfam" id="PF07973">
    <property type="entry name" value="tRNA_SAD"/>
    <property type="match status" value="1"/>
</dbReference>
<protein>
    <submittedName>
        <fullName evidence="11">Alanyl-tRNA editing protein Aarsd1</fullName>
    </submittedName>
</protein>
<evidence type="ECO:0000256" key="2">
    <source>
        <dbReference type="ARBA" id="ARBA00004496"/>
    </source>
</evidence>
<dbReference type="Gene3D" id="2.40.30.130">
    <property type="match status" value="1"/>
</dbReference>
<dbReference type="SUPFAM" id="SSF50447">
    <property type="entry name" value="Translation proteins"/>
    <property type="match status" value="1"/>
</dbReference>
<dbReference type="RefSeq" id="XP_026675872.1">
    <property type="nucleotide sequence ID" value="XM_026820071.1"/>
</dbReference>
<evidence type="ECO:0000313" key="11">
    <source>
        <dbReference type="RefSeq" id="XP_026675872.1"/>
    </source>
</evidence>
<dbReference type="SUPFAM" id="SSF55186">
    <property type="entry name" value="ThrRS/AlaRS common domain"/>
    <property type="match status" value="1"/>
</dbReference>
<evidence type="ECO:0000256" key="3">
    <source>
        <dbReference type="ARBA" id="ARBA00008429"/>
    </source>
</evidence>
<evidence type="ECO:0000256" key="1">
    <source>
        <dbReference type="ARBA" id="ARBA00001947"/>
    </source>
</evidence>
<feature type="coiled-coil region" evidence="8">
    <location>
        <begin position="129"/>
        <end position="156"/>
    </location>
</feature>
<evidence type="ECO:0000256" key="6">
    <source>
        <dbReference type="ARBA" id="ARBA00022833"/>
    </source>
</evidence>
<reference evidence="11" key="1">
    <citation type="submission" date="2025-08" db="UniProtKB">
        <authorList>
            <consortium name="RefSeq"/>
        </authorList>
    </citation>
    <scope>IDENTIFICATION</scope>
</reference>
<dbReference type="STRING" id="121845.A0A3Q0IIA7"/>
<dbReference type="FunFam" id="3.30.980.10:FF:000007">
    <property type="entry name" value="alanyl-tRNA editing protein Aarsd1"/>
    <property type="match status" value="1"/>
</dbReference>
<keyword evidence="6" id="KW-0862">Zinc</keyword>
<dbReference type="Proteomes" id="UP000079169">
    <property type="component" value="Unplaced"/>
</dbReference>
<sequence>MVFLCQRNCSLKEYKSKVVSCKRNETRPTEYHVRMEDTIFFPTGGGQHCDKGTLGGVEVVDVYRDGDEAVHVVNKEFQVGELLDMKIDWAHRLDQTQQHTGQHLLSAVIDKMFGYDTESWNCGSDVCDVELATKDKDLTEADIAAIEQECNNKIRQGVKVWASEYQPGDPALKTAHTRGLPKDHKGSIRIVHIDGIDNNMCCGTHVDNISQLQSIKLLKTTRAQKKNYLLHFVVGNRVLKKLKETYDREFGRNSRSNLLKSSKRARDSQTLEFDSRVESFSSQ</sequence>
<evidence type="ECO:0000256" key="4">
    <source>
        <dbReference type="ARBA" id="ARBA00022490"/>
    </source>
</evidence>
<dbReference type="GeneID" id="103524779"/>
<keyword evidence="7" id="KW-0648">Protein biosynthesis</keyword>
<dbReference type="InterPro" id="IPR012947">
    <property type="entry name" value="tRNA_SAD"/>
</dbReference>
<dbReference type="PANTHER" id="PTHR43462">
    <property type="entry name" value="ALANYL-TRNA EDITING PROTEIN"/>
    <property type="match status" value="1"/>
</dbReference>
<evidence type="ECO:0000259" key="9">
    <source>
        <dbReference type="SMART" id="SM00863"/>
    </source>
</evidence>
<comment type="subcellular location">
    <subcellularLocation>
        <location evidence="2">Cytoplasm</location>
    </subcellularLocation>
</comment>
<dbReference type="SMART" id="SM00863">
    <property type="entry name" value="tRNA_SAD"/>
    <property type="match status" value="1"/>
</dbReference>
<evidence type="ECO:0000256" key="8">
    <source>
        <dbReference type="SAM" id="Coils"/>
    </source>
</evidence>
<name>A0A3Q0IIA7_DIACI</name>
<keyword evidence="5" id="KW-0479">Metal-binding</keyword>
<dbReference type="GO" id="GO:0005524">
    <property type="term" value="F:ATP binding"/>
    <property type="evidence" value="ECO:0007669"/>
    <property type="project" value="InterPro"/>
</dbReference>
<dbReference type="OMA" id="HYLCHEQ"/>